<proteinExistence type="predicted"/>
<organism evidence="1 2">
    <name type="scientific">Glossina austeni</name>
    <name type="common">Savannah tsetse fly</name>
    <dbReference type="NCBI Taxonomy" id="7395"/>
    <lineage>
        <taxon>Eukaryota</taxon>
        <taxon>Metazoa</taxon>
        <taxon>Ecdysozoa</taxon>
        <taxon>Arthropoda</taxon>
        <taxon>Hexapoda</taxon>
        <taxon>Insecta</taxon>
        <taxon>Pterygota</taxon>
        <taxon>Neoptera</taxon>
        <taxon>Endopterygota</taxon>
        <taxon>Diptera</taxon>
        <taxon>Brachycera</taxon>
        <taxon>Muscomorpha</taxon>
        <taxon>Hippoboscoidea</taxon>
        <taxon>Glossinidae</taxon>
        <taxon>Glossina</taxon>
    </lineage>
</organism>
<dbReference type="PANTHER" id="PTHR46599:SF6">
    <property type="entry name" value="DUAL SPECIFICITY PHOSPHATASE 26"/>
    <property type="match status" value="1"/>
</dbReference>
<keyword evidence="2" id="KW-1185">Reference proteome</keyword>
<sequence length="212" mass="24546">MQPALHQAFKTQRIRRIEHQVVAKCTIETMSTNGFVIQPILLTKEALLPMILIRYPCQRAKPNKKVLILSSMHSSVEIEKNNIRISETIGFYNSTKFDQMARKYSVKPKFQRWPLQVFLNTLDLAGINAWILYKETTGEEISRQEFLFQLAEELGTVSHKMLSTCIILKCKHIILMNFTIYVPRQLKANIIKYEEYTGFVDSEQCVNSDGKA</sequence>
<dbReference type="Proteomes" id="UP000078200">
    <property type="component" value="Unassembled WGS sequence"/>
</dbReference>
<evidence type="ECO:0008006" key="3">
    <source>
        <dbReference type="Google" id="ProtNLM"/>
    </source>
</evidence>
<accession>A0A1A9VHW1</accession>
<dbReference type="VEuPathDB" id="VectorBase:GAUT037994"/>
<evidence type="ECO:0000313" key="1">
    <source>
        <dbReference type="EnsemblMetazoa" id="GAUT037994-PA"/>
    </source>
</evidence>
<reference evidence="1" key="1">
    <citation type="submission" date="2020-05" db="UniProtKB">
        <authorList>
            <consortium name="EnsemblMetazoa"/>
        </authorList>
    </citation>
    <scope>IDENTIFICATION</scope>
    <source>
        <strain evidence="1">TTRI</strain>
    </source>
</reference>
<dbReference type="STRING" id="7395.A0A1A9VHW1"/>
<protein>
    <recommendedName>
        <fullName evidence="3">PiggyBac transposable element-derived protein domain-containing protein</fullName>
    </recommendedName>
</protein>
<dbReference type="PANTHER" id="PTHR46599">
    <property type="entry name" value="PIGGYBAC TRANSPOSABLE ELEMENT-DERIVED PROTEIN 4"/>
    <property type="match status" value="1"/>
</dbReference>
<dbReference type="AlphaFoldDB" id="A0A1A9VHW1"/>
<dbReference type="EnsemblMetazoa" id="GAUT037994-RA">
    <property type="protein sequence ID" value="GAUT037994-PA"/>
    <property type="gene ID" value="GAUT037994"/>
</dbReference>
<name>A0A1A9VHW1_GLOAU</name>
<evidence type="ECO:0000313" key="2">
    <source>
        <dbReference type="Proteomes" id="UP000078200"/>
    </source>
</evidence>